<dbReference type="PROSITE" id="PS51465">
    <property type="entry name" value="KAZAL_2"/>
    <property type="match status" value="1"/>
</dbReference>
<feature type="chain" id="PRO_5003089951" description="Kazal-like domain-containing protein" evidence="1">
    <location>
        <begin position="19"/>
        <end position="88"/>
    </location>
</feature>
<dbReference type="HOGENOM" id="CLU_169765_5_1_1"/>
<dbReference type="InterPro" id="IPR002350">
    <property type="entry name" value="Kazal_dom"/>
</dbReference>
<dbReference type="Pfam" id="PF00050">
    <property type="entry name" value="Kazal_1"/>
    <property type="match status" value="1"/>
</dbReference>
<dbReference type="AlphaFoldDB" id="D6WWE1"/>
<feature type="domain" description="Kazal-like" evidence="2">
    <location>
        <begin position="18"/>
        <end position="72"/>
    </location>
</feature>
<sequence length="88" mass="9818">MKSVIVLLFIASVLYVKSERLIPCICSRIYAPVCASNGKSYGNKCEFLCHVKSRPHEEQKSLYIVKFGACEEPASINELPEIPVVTLD</sequence>
<protein>
    <recommendedName>
        <fullName evidence="2">Kazal-like domain-containing protein</fullName>
    </recommendedName>
</protein>
<proteinExistence type="predicted"/>
<gene>
    <name evidence="3" type="primary">GLEAN_06371</name>
    <name evidence="3" type="ORF">TcasGA2_TC006371</name>
</gene>
<dbReference type="InParanoid" id="D6WWE1"/>
<dbReference type="Gene3D" id="3.30.60.30">
    <property type="match status" value="1"/>
</dbReference>
<evidence type="ECO:0000313" key="4">
    <source>
        <dbReference type="Proteomes" id="UP000007266"/>
    </source>
</evidence>
<dbReference type="Proteomes" id="UP000007266">
    <property type="component" value="Linkage group 8"/>
</dbReference>
<dbReference type="InterPro" id="IPR053265">
    <property type="entry name" value="Serpin"/>
</dbReference>
<dbReference type="SMART" id="SM00280">
    <property type="entry name" value="KAZAL"/>
    <property type="match status" value="1"/>
</dbReference>
<keyword evidence="4" id="KW-1185">Reference proteome</keyword>
<dbReference type="CDD" id="cd00104">
    <property type="entry name" value="KAZAL_FS"/>
    <property type="match status" value="1"/>
</dbReference>
<evidence type="ECO:0000256" key="1">
    <source>
        <dbReference type="SAM" id="SignalP"/>
    </source>
</evidence>
<dbReference type="KEGG" id="tca:103313948"/>
<reference evidence="3 4" key="1">
    <citation type="journal article" date="2008" name="Nature">
        <title>The genome of the model beetle and pest Tribolium castaneum.</title>
        <authorList>
            <consortium name="Tribolium Genome Sequencing Consortium"/>
            <person name="Richards S."/>
            <person name="Gibbs R.A."/>
            <person name="Weinstock G.M."/>
            <person name="Brown S.J."/>
            <person name="Denell R."/>
            <person name="Beeman R.W."/>
            <person name="Gibbs R."/>
            <person name="Beeman R.W."/>
            <person name="Brown S.J."/>
            <person name="Bucher G."/>
            <person name="Friedrich M."/>
            <person name="Grimmelikhuijzen C.J."/>
            <person name="Klingler M."/>
            <person name="Lorenzen M."/>
            <person name="Richards S."/>
            <person name="Roth S."/>
            <person name="Schroder R."/>
            <person name="Tautz D."/>
            <person name="Zdobnov E.M."/>
            <person name="Muzny D."/>
            <person name="Gibbs R.A."/>
            <person name="Weinstock G.M."/>
            <person name="Attaway T."/>
            <person name="Bell S."/>
            <person name="Buhay C.J."/>
            <person name="Chandrabose M.N."/>
            <person name="Chavez D."/>
            <person name="Clerk-Blankenburg K.P."/>
            <person name="Cree A."/>
            <person name="Dao M."/>
            <person name="Davis C."/>
            <person name="Chacko J."/>
            <person name="Dinh H."/>
            <person name="Dugan-Rocha S."/>
            <person name="Fowler G."/>
            <person name="Garner T.T."/>
            <person name="Garnes J."/>
            <person name="Gnirke A."/>
            <person name="Hawes A."/>
            <person name="Hernandez J."/>
            <person name="Hines S."/>
            <person name="Holder M."/>
            <person name="Hume J."/>
            <person name="Jhangiani S.N."/>
            <person name="Joshi V."/>
            <person name="Khan Z.M."/>
            <person name="Jackson L."/>
            <person name="Kovar C."/>
            <person name="Kowis A."/>
            <person name="Lee S."/>
            <person name="Lewis L.R."/>
            <person name="Margolis J."/>
            <person name="Morgan M."/>
            <person name="Nazareth L.V."/>
            <person name="Nguyen N."/>
            <person name="Okwuonu G."/>
            <person name="Parker D."/>
            <person name="Richards S."/>
            <person name="Ruiz S.J."/>
            <person name="Santibanez J."/>
            <person name="Savard J."/>
            <person name="Scherer S.E."/>
            <person name="Schneider B."/>
            <person name="Sodergren E."/>
            <person name="Tautz D."/>
            <person name="Vattahil S."/>
            <person name="Villasana D."/>
            <person name="White C.S."/>
            <person name="Wright R."/>
            <person name="Park Y."/>
            <person name="Beeman R.W."/>
            <person name="Lord J."/>
            <person name="Oppert B."/>
            <person name="Lorenzen M."/>
            <person name="Brown S."/>
            <person name="Wang L."/>
            <person name="Savard J."/>
            <person name="Tautz D."/>
            <person name="Richards S."/>
            <person name="Weinstock G."/>
            <person name="Gibbs R.A."/>
            <person name="Liu Y."/>
            <person name="Worley K."/>
            <person name="Weinstock G."/>
            <person name="Elsik C.G."/>
            <person name="Reese J.T."/>
            <person name="Elhaik E."/>
            <person name="Landan G."/>
            <person name="Graur D."/>
            <person name="Arensburger P."/>
            <person name="Atkinson P."/>
            <person name="Beeman R.W."/>
            <person name="Beidler J."/>
            <person name="Brown S.J."/>
            <person name="Demuth J.P."/>
            <person name="Drury D.W."/>
            <person name="Du Y.Z."/>
            <person name="Fujiwara H."/>
            <person name="Lorenzen M."/>
            <person name="Maselli V."/>
            <person name="Osanai M."/>
            <person name="Park Y."/>
            <person name="Robertson H.M."/>
            <person name="Tu Z."/>
            <person name="Wang J.J."/>
            <person name="Wang S."/>
            <person name="Richards S."/>
            <person name="Song H."/>
            <person name="Zhang L."/>
            <person name="Sodergren E."/>
            <person name="Werner D."/>
            <person name="Stanke M."/>
            <person name="Morgenstern B."/>
            <person name="Solovyev V."/>
            <person name="Kosarev P."/>
            <person name="Brown G."/>
            <person name="Chen H.C."/>
            <person name="Ermolaeva O."/>
            <person name="Hlavina W."/>
            <person name="Kapustin Y."/>
            <person name="Kiryutin B."/>
            <person name="Kitts P."/>
            <person name="Maglott D."/>
            <person name="Pruitt K."/>
            <person name="Sapojnikov V."/>
            <person name="Souvorov A."/>
            <person name="Mackey A.J."/>
            <person name="Waterhouse R.M."/>
            <person name="Wyder S."/>
            <person name="Zdobnov E.M."/>
            <person name="Zdobnov E.M."/>
            <person name="Wyder S."/>
            <person name="Kriventseva E.V."/>
            <person name="Kadowaki T."/>
            <person name="Bork P."/>
            <person name="Aranda M."/>
            <person name="Bao R."/>
            <person name="Beermann A."/>
            <person name="Berns N."/>
            <person name="Bolognesi R."/>
            <person name="Bonneton F."/>
            <person name="Bopp D."/>
            <person name="Brown S.J."/>
            <person name="Bucher G."/>
            <person name="Butts T."/>
            <person name="Chaumot A."/>
            <person name="Denell R.E."/>
            <person name="Ferrier D.E."/>
            <person name="Friedrich M."/>
            <person name="Gordon C.M."/>
            <person name="Jindra M."/>
            <person name="Klingler M."/>
            <person name="Lan Q."/>
            <person name="Lattorff H.M."/>
            <person name="Laudet V."/>
            <person name="von Levetsow C."/>
            <person name="Liu Z."/>
            <person name="Lutz R."/>
            <person name="Lynch J.A."/>
            <person name="da Fonseca R.N."/>
            <person name="Posnien N."/>
            <person name="Reuter R."/>
            <person name="Roth S."/>
            <person name="Savard J."/>
            <person name="Schinko J.B."/>
            <person name="Schmitt C."/>
            <person name="Schoppmeier M."/>
            <person name="Schroder R."/>
            <person name="Shippy T.D."/>
            <person name="Simonnet F."/>
            <person name="Marques-Souza H."/>
            <person name="Tautz D."/>
            <person name="Tomoyasu Y."/>
            <person name="Trauner J."/>
            <person name="Van der Zee M."/>
            <person name="Vervoort M."/>
            <person name="Wittkopp N."/>
            <person name="Wimmer E.A."/>
            <person name="Yang X."/>
            <person name="Jones A.K."/>
            <person name="Sattelle D.B."/>
            <person name="Ebert P.R."/>
            <person name="Nelson D."/>
            <person name="Scott J.G."/>
            <person name="Beeman R.W."/>
            <person name="Muthukrishnan S."/>
            <person name="Kramer K.J."/>
            <person name="Arakane Y."/>
            <person name="Beeman R.W."/>
            <person name="Zhu Q."/>
            <person name="Hogenkamp D."/>
            <person name="Dixit R."/>
            <person name="Oppert B."/>
            <person name="Jiang H."/>
            <person name="Zou Z."/>
            <person name="Marshall J."/>
            <person name="Elpidina E."/>
            <person name="Vinokurov K."/>
            <person name="Oppert C."/>
            <person name="Zou Z."/>
            <person name="Evans J."/>
            <person name="Lu Z."/>
            <person name="Zhao P."/>
            <person name="Sumathipala N."/>
            <person name="Altincicek B."/>
            <person name="Vilcinskas A."/>
            <person name="Williams M."/>
            <person name="Hultmark D."/>
            <person name="Hetru C."/>
            <person name="Jiang H."/>
            <person name="Grimmelikhuijzen C.J."/>
            <person name="Hauser F."/>
            <person name="Cazzamali G."/>
            <person name="Williamson M."/>
            <person name="Park Y."/>
            <person name="Li B."/>
            <person name="Tanaka Y."/>
            <person name="Predel R."/>
            <person name="Neupert S."/>
            <person name="Schachtner J."/>
            <person name="Verleyen P."/>
            <person name="Raible F."/>
            <person name="Bork P."/>
            <person name="Friedrich M."/>
            <person name="Walden K.K."/>
            <person name="Robertson H.M."/>
            <person name="Angeli S."/>
            <person name="Foret S."/>
            <person name="Bucher G."/>
            <person name="Schuetz S."/>
            <person name="Maleszka R."/>
            <person name="Wimmer E.A."/>
            <person name="Beeman R.W."/>
            <person name="Lorenzen M."/>
            <person name="Tomoyasu Y."/>
            <person name="Miller S.C."/>
            <person name="Grossmann D."/>
            <person name="Bucher G."/>
        </authorList>
    </citation>
    <scope>NUCLEOTIDE SEQUENCE [LARGE SCALE GENOMIC DNA]</scope>
    <source>
        <strain evidence="3 4">Georgia GA2</strain>
    </source>
</reference>
<accession>D6WWE1</accession>
<name>D6WWE1_TRICA</name>
<dbReference type="FunCoup" id="D6WWE1">
    <property type="interactions" value="44"/>
</dbReference>
<dbReference type="OrthoDB" id="126772at2759"/>
<organism evidence="3 4">
    <name type="scientific">Tribolium castaneum</name>
    <name type="common">Red flour beetle</name>
    <dbReference type="NCBI Taxonomy" id="7070"/>
    <lineage>
        <taxon>Eukaryota</taxon>
        <taxon>Metazoa</taxon>
        <taxon>Ecdysozoa</taxon>
        <taxon>Arthropoda</taxon>
        <taxon>Hexapoda</taxon>
        <taxon>Insecta</taxon>
        <taxon>Pterygota</taxon>
        <taxon>Neoptera</taxon>
        <taxon>Endopterygota</taxon>
        <taxon>Coleoptera</taxon>
        <taxon>Polyphaga</taxon>
        <taxon>Cucujiformia</taxon>
        <taxon>Tenebrionidae</taxon>
        <taxon>Tenebrionidae incertae sedis</taxon>
        <taxon>Tribolium</taxon>
    </lineage>
</organism>
<feature type="signal peptide" evidence="1">
    <location>
        <begin position="1"/>
        <end position="18"/>
    </location>
</feature>
<dbReference type="OMA" id="CELKCAV"/>
<keyword evidence="1" id="KW-0732">Signal</keyword>
<dbReference type="PANTHER" id="PTHR21131">
    <property type="entry name" value="SERINE-TYPE ENDOPEPTIDASE INHIBITOR"/>
    <property type="match status" value="1"/>
</dbReference>
<dbReference type="InterPro" id="IPR036058">
    <property type="entry name" value="Kazal_dom_sf"/>
</dbReference>
<dbReference type="PROSITE" id="PS00282">
    <property type="entry name" value="KAZAL_1"/>
    <property type="match status" value="1"/>
</dbReference>
<dbReference type="PANTHER" id="PTHR21131:SF0">
    <property type="entry name" value="GEO10195P1-RELATED"/>
    <property type="match status" value="1"/>
</dbReference>
<reference evidence="3 4" key="2">
    <citation type="journal article" date="2010" name="Nucleic Acids Res.">
        <title>BeetleBase in 2010: revisions to provide comprehensive genomic information for Tribolium castaneum.</title>
        <authorList>
            <person name="Kim H.S."/>
            <person name="Murphy T."/>
            <person name="Xia J."/>
            <person name="Caragea D."/>
            <person name="Park Y."/>
            <person name="Beeman R.W."/>
            <person name="Lorenzen M.D."/>
            <person name="Butcher S."/>
            <person name="Manak J.R."/>
            <person name="Brown S.J."/>
        </authorList>
    </citation>
    <scope>GENOME REANNOTATION</scope>
    <source>
        <strain evidence="3 4">Georgia GA2</strain>
    </source>
</reference>
<evidence type="ECO:0000313" key="3">
    <source>
        <dbReference type="EMBL" id="EFA08700.1"/>
    </source>
</evidence>
<dbReference type="EMBL" id="KQ971361">
    <property type="protein sequence ID" value="EFA08700.1"/>
    <property type="molecule type" value="Genomic_DNA"/>
</dbReference>
<dbReference type="PhylomeDB" id="D6WWE1"/>
<evidence type="ECO:0000259" key="2">
    <source>
        <dbReference type="PROSITE" id="PS51465"/>
    </source>
</evidence>
<dbReference type="SUPFAM" id="SSF100895">
    <property type="entry name" value="Kazal-type serine protease inhibitors"/>
    <property type="match status" value="1"/>
</dbReference>